<evidence type="ECO:0000256" key="1">
    <source>
        <dbReference type="SAM" id="MobiDB-lite"/>
    </source>
</evidence>
<name>A0A2P2LKC4_RHIMU</name>
<protein>
    <submittedName>
        <fullName evidence="2">Uncharacterized protein MANES_09G142700</fullName>
    </submittedName>
</protein>
<dbReference type="EMBL" id="GGEC01037932">
    <property type="protein sequence ID" value="MBX18416.1"/>
    <property type="molecule type" value="Transcribed_RNA"/>
</dbReference>
<organism evidence="2">
    <name type="scientific">Rhizophora mucronata</name>
    <name type="common">Asiatic mangrove</name>
    <dbReference type="NCBI Taxonomy" id="61149"/>
    <lineage>
        <taxon>Eukaryota</taxon>
        <taxon>Viridiplantae</taxon>
        <taxon>Streptophyta</taxon>
        <taxon>Embryophyta</taxon>
        <taxon>Tracheophyta</taxon>
        <taxon>Spermatophyta</taxon>
        <taxon>Magnoliopsida</taxon>
        <taxon>eudicotyledons</taxon>
        <taxon>Gunneridae</taxon>
        <taxon>Pentapetalae</taxon>
        <taxon>rosids</taxon>
        <taxon>fabids</taxon>
        <taxon>Malpighiales</taxon>
        <taxon>Rhizophoraceae</taxon>
        <taxon>Rhizophora</taxon>
    </lineage>
</organism>
<reference evidence="2" key="1">
    <citation type="submission" date="2018-02" db="EMBL/GenBank/DDBJ databases">
        <title>Rhizophora mucronata_Transcriptome.</title>
        <authorList>
            <person name="Meera S.P."/>
            <person name="Sreeshan A."/>
            <person name="Augustine A."/>
        </authorList>
    </citation>
    <scope>NUCLEOTIDE SEQUENCE</scope>
    <source>
        <tissue evidence="2">Leaf</tissue>
    </source>
</reference>
<sequence>MQLGAEDLTVKCKIQICLQHFCIVEKFSVSPDFPISILLLVKVAERGQQSNSLLNNSTDRCTCPDTTHSSD</sequence>
<feature type="region of interest" description="Disordered" evidence="1">
    <location>
        <begin position="52"/>
        <end position="71"/>
    </location>
</feature>
<proteinExistence type="predicted"/>
<evidence type="ECO:0000313" key="2">
    <source>
        <dbReference type="EMBL" id="MBX18416.1"/>
    </source>
</evidence>
<accession>A0A2P2LKC4</accession>
<dbReference type="AlphaFoldDB" id="A0A2P2LKC4"/>